<comment type="subcellular location">
    <subcellularLocation>
        <location evidence="1 4">Bacterial flagellum basal body</location>
    </subcellularLocation>
</comment>
<dbReference type="NCBIfam" id="TIGR03506">
    <property type="entry name" value="FlgEFG_subfam"/>
    <property type="match status" value="1"/>
</dbReference>
<keyword evidence="7" id="KW-0966">Cell projection</keyword>
<keyword evidence="8" id="KW-1185">Reference proteome</keyword>
<comment type="similarity">
    <text evidence="2 4">Belongs to the flagella basal body rod proteins family.</text>
</comment>
<dbReference type="InterPro" id="IPR020013">
    <property type="entry name" value="Flagellar_FlgE/F/G"/>
</dbReference>
<keyword evidence="7" id="KW-0969">Cilium</keyword>
<evidence type="ECO:0000259" key="5">
    <source>
        <dbReference type="Pfam" id="PF06429"/>
    </source>
</evidence>
<dbReference type="EMBL" id="FCOE02000015">
    <property type="protein sequence ID" value="SAK75806.1"/>
    <property type="molecule type" value="Genomic_DNA"/>
</dbReference>
<gene>
    <name evidence="7" type="ORF">AWB80_04376</name>
</gene>
<sequence>MALGANLIALETRRVETAGHNVANAATSGFKREVAFDDMIDSVSPSSARTPTFKVATDFSAGKLVHTGDPFDLSISGDGFFEVATPNGPAYTRLGALTRDDSGRLLTRNGWPLQGSAGDVVVTSTNWHVEPDGTVIDAGNPVATLKVVAFDDPSKLRRLDGGFFVADAANPVSVDDLQVRQGFVESSNVTLANDMIQMMAAMRRIESGQKIVHAYDDMMGTVLQRLGDM</sequence>
<feature type="domain" description="Flagellar basal-body/hook protein C-terminal" evidence="5">
    <location>
        <begin position="180"/>
        <end position="224"/>
    </location>
</feature>
<name>A0A158C1N2_9BURK</name>
<dbReference type="Proteomes" id="UP000054911">
    <property type="component" value="Unassembled WGS sequence"/>
</dbReference>
<evidence type="ECO:0000256" key="3">
    <source>
        <dbReference type="ARBA" id="ARBA00023143"/>
    </source>
</evidence>
<evidence type="ECO:0000256" key="2">
    <source>
        <dbReference type="ARBA" id="ARBA00009677"/>
    </source>
</evidence>
<protein>
    <submittedName>
        <fullName evidence="7">Flagellar basal body rod protein FlgF</fullName>
    </submittedName>
</protein>
<dbReference type="AlphaFoldDB" id="A0A158C1N2"/>
<dbReference type="InterPro" id="IPR037925">
    <property type="entry name" value="FlgE/F/G-like"/>
</dbReference>
<feature type="domain" description="Flagellar hook protein FlgE/F/G-like D1" evidence="6">
    <location>
        <begin position="75"/>
        <end position="135"/>
    </location>
</feature>
<dbReference type="SUPFAM" id="SSF117143">
    <property type="entry name" value="Flagellar hook protein flgE"/>
    <property type="match status" value="1"/>
</dbReference>
<evidence type="ECO:0000256" key="4">
    <source>
        <dbReference type="RuleBase" id="RU362116"/>
    </source>
</evidence>
<evidence type="ECO:0000313" key="8">
    <source>
        <dbReference type="Proteomes" id="UP000054911"/>
    </source>
</evidence>
<evidence type="ECO:0000259" key="6">
    <source>
        <dbReference type="Pfam" id="PF22692"/>
    </source>
</evidence>
<dbReference type="Pfam" id="PF22692">
    <property type="entry name" value="LlgE_F_G_D1"/>
    <property type="match status" value="1"/>
</dbReference>
<keyword evidence="3 4" id="KW-0975">Bacterial flagellum</keyword>
<dbReference type="InterPro" id="IPR010930">
    <property type="entry name" value="Flg_bb/hook_C_dom"/>
</dbReference>
<dbReference type="InterPro" id="IPR053967">
    <property type="entry name" value="LlgE_F_G-like_D1"/>
</dbReference>
<accession>A0A158C1N2</accession>
<dbReference type="Pfam" id="PF06429">
    <property type="entry name" value="Flg_bbr_C"/>
    <property type="match status" value="1"/>
</dbReference>
<dbReference type="PANTHER" id="PTHR30435">
    <property type="entry name" value="FLAGELLAR PROTEIN"/>
    <property type="match status" value="1"/>
</dbReference>
<dbReference type="GO" id="GO:0071978">
    <property type="term" value="P:bacterial-type flagellum-dependent swarming motility"/>
    <property type="evidence" value="ECO:0007669"/>
    <property type="project" value="TreeGrafter"/>
</dbReference>
<evidence type="ECO:0000313" key="7">
    <source>
        <dbReference type="EMBL" id="SAK75806.1"/>
    </source>
</evidence>
<proteinExistence type="inferred from homology"/>
<comment type="caution">
    <text evidence="7">The sequence shown here is derived from an EMBL/GenBank/DDBJ whole genome shotgun (WGS) entry which is preliminary data.</text>
</comment>
<dbReference type="GO" id="GO:0009425">
    <property type="term" value="C:bacterial-type flagellum basal body"/>
    <property type="evidence" value="ECO:0007669"/>
    <property type="project" value="UniProtKB-SubCell"/>
</dbReference>
<reference evidence="7" key="1">
    <citation type="submission" date="2016-01" db="EMBL/GenBank/DDBJ databases">
        <authorList>
            <person name="Peeters C."/>
        </authorList>
    </citation>
    <scope>NUCLEOTIDE SEQUENCE [LARGE SCALE GENOMIC DNA]</scope>
    <source>
        <strain evidence="7">LMG 29323</strain>
    </source>
</reference>
<evidence type="ECO:0000256" key="1">
    <source>
        <dbReference type="ARBA" id="ARBA00004117"/>
    </source>
</evidence>
<keyword evidence="7" id="KW-0282">Flagellum</keyword>
<organism evidence="7 8">
    <name type="scientific">Caballeronia pedi</name>
    <dbReference type="NCBI Taxonomy" id="1777141"/>
    <lineage>
        <taxon>Bacteria</taxon>
        <taxon>Pseudomonadati</taxon>
        <taxon>Pseudomonadota</taxon>
        <taxon>Betaproteobacteria</taxon>
        <taxon>Burkholderiales</taxon>
        <taxon>Burkholderiaceae</taxon>
        <taxon>Caballeronia</taxon>
    </lineage>
</organism>
<dbReference type="PANTHER" id="PTHR30435:SF19">
    <property type="entry name" value="FLAGELLAR BASAL-BODY ROD PROTEIN FLGG"/>
    <property type="match status" value="1"/>
</dbReference>
<dbReference type="STRING" id="1777141.AWB80_04376"/>